<organism evidence="2 3">
    <name type="scientific">Hohenbuehelia grisea</name>
    <dbReference type="NCBI Taxonomy" id="104357"/>
    <lineage>
        <taxon>Eukaryota</taxon>
        <taxon>Fungi</taxon>
        <taxon>Dikarya</taxon>
        <taxon>Basidiomycota</taxon>
        <taxon>Agaricomycotina</taxon>
        <taxon>Agaricomycetes</taxon>
        <taxon>Agaricomycetidae</taxon>
        <taxon>Agaricales</taxon>
        <taxon>Pleurotineae</taxon>
        <taxon>Pleurotaceae</taxon>
        <taxon>Hohenbuehelia</taxon>
    </lineage>
</organism>
<dbReference type="Pfam" id="PF02353">
    <property type="entry name" value="CMAS"/>
    <property type="match status" value="1"/>
</dbReference>
<dbReference type="InterPro" id="IPR029063">
    <property type="entry name" value="SAM-dependent_MTases_sf"/>
</dbReference>
<evidence type="ECO:0000313" key="2">
    <source>
        <dbReference type="EMBL" id="KAL0956767.1"/>
    </source>
</evidence>
<evidence type="ECO:0008006" key="4">
    <source>
        <dbReference type="Google" id="ProtNLM"/>
    </source>
</evidence>
<dbReference type="Gene3D" id="3.40.50.150">
    <property type="entry name" value="Vaccinia Virus protein VP39"/>
    <property type="match status" value="1"/>
</dbReference>
<accession>A0ABR3JML6</accession>
<comment type="similarity">
    <text evidence="1">Belongs to the CFA/CMAS family.</text>
</comment>
<dbReference type="Proteomes" id="UP001556367">
    <property type="component" value="Unassembled WGS sequence"/>
</dbReference>
<comment type="caution">
    <text evidence="2">The sequence shown here is derived from an EMBL/GenBank/DDBJ whole genome shotgun (WGS) entry which is preliminary data.</text>
</comment>
<dbReference type="SUPFAM" id="SSF53335">
    <property type="entry name" value="S-adenosyl-L-methionine-dependent methyltransferases"/>
    <property type="match status" value="1"/>
</dbReference>
<gene>
    <name evidence="2" type="ORF">HGRIS_002887</name>
</gene>
<dbReference type="EMBL" id="JASNQZ010000006">
    <property type="protein sequence ID" value="KAL0956767.1"/>
    <property type="molecule type" value="Genomic_DNA"/>
</dbReference>
<dbReference type="PANTHER" id="PTHR43832:SF1">
    <property type="entry name" value="S-ADENOSYL-L-METHIONINE-DEPENDENT METHYLTRANSFERASES SUPERFAMILY PROTEIN"/>
    <property type="match status" value="1"/>
</dbReference>
<evidence type="ECO:0000256" key="1">
    <source>
        <dbReference type="ARBA" id="ARBA00010815"/>
    </source>
</evidence>
<proteinExistence type="inferred from homology"/>
<dbReference type="PANTHER" id="PTHR43832">
    <property type="match status" value="1"/>
</dbReference>
<dbReference type="CDD" id="cd02440">
    <property type="entry name" value="AdoMet_MTases"/>
    <property type="match status" value="1"/>
</dbReference>
<protein>
    <recommendedName>
        <fullName evidence="4">Cyclopropane-fatty-acyl-phospholipid synthase</fullName>
    </recommendedName>
</protein>
<name>A0ABR3JML6_9AGAR</name>
<sequence length="191" mass="21237">MIPDSILEVGYNLLDKGLVPDFVLRRAIRTLCGVRLREIERGSFEANHAAKMEWIEGVRAREAIADATEKANEQHYEVSTKFMLSCLGPYSKYSCCLYPTGKETLAEAELLMLESYCEKAQLRDGLDILDLGCGWGSLSLFLAKKYPGARITGLSNSTSQKAHIDSVAKERGFTNLEVRNGVIAYLKRPIG</sequence>
<keyword evidence="3" id="KW-1185">Reference proteome</keyword>
<evidence type="ECO:0000313" key="3">
    <source>
        <dbReference type="Proteomes" id="UP001556367"/>
    </source>
</evidence>
<reference evidence="3" key="1">
    <citation type="submission" date="2024-06" db="EMBL/GenBank/DDBJ databases">
        <title>Multi-omics analyses provide insights into the biosynthesis of the anticancer antibiotic pleurotin in Hohenbuehelia grisea.</title>
        <authorList>
            <person name="Weaver J.A."/>
            <person name="Alberti F."/>
        </authorList>
    </citation>
    <scope>NUCLEOTIDE SEQUENCE [LARGE SCALE GENOMIC DNA]</scope>
    <source>
        <strain evidence="3">T-177</strain>
    </source>
</reference>